<dbReference type="STRING" id="1715989.NITINOP_0799"/>
<sequence length="74" mass="8198">MPCDTTTKGASNKALASPSFDPDRAIRSRPVQRRKLSSRRCDHANTAGLVQMEVISLFTISHKVKQGQPLTFRS</sequence>
<protein>
    <submittedName>
        <fullName evidence="2">Uncharacterized protein</fullName>
    </submittedName>
</protein>
<dbReference type="AlphaFoldDB" id="A0A0S4KRJ2"/>
<dbReference type="KEGG" id="nio:NITINOP_0799"/>
<feature type="compositionally biased region" description="Polar residues" evidence="1">
    <location>
        <begin position="1"/>
        <end position="10"/>
    </location>
</feature>
<reference evidence="3" key="1">
    <citation type="submission" date="2015-09" db="EMBL/GenBank/DDBJ databases">
        <authorList>
            <person name="Daims H."/>
        </authorList>
    </citation>
    <scope>NUCLEOTIDE SEQUENCE [LARGE SCALE GENOMIC DNA]</scope>
</reference>
<feature type="region of interest" description="Disordered" evidence="1">
    <location>
        <begin position="1"/>
        <end position="39"/>
    </location>
</feature>
<name>A0A0S4KRJ2_9BACT</name>
<accession>A0A0S4KRJ2</accession>
<evidence type="ECO:0000313" key="2">
    <source>
        <dbReference type="EMBL" id="CUQ65774.1"/>
    </source>
</evidence>
<dbReference type="Proteomes" id="UP000066284">
    <property type="component" value="Chromosome 1"/>
</dbReference>
<evidence type="ECO:0000256" key="1">
    <source>
        <dbReference type="SAM" id="MobiDB-lite"/>
    </source>
</evidence>
<dbReference type="EMBL" id="LN885086">
    <property type="protein sequence ID" value="CUQ65774.1"/>
    <property type="molecule type" value="Genomic_DNA"/>
</dbReference>
<gene>
    <name evidence="2" type="ORF">NITINOP_0799</name>
</gene>
<evidence type="ECO:0000313" key="3">
    <source>
        <dbReference type="Proteomes" id="UP000066284"/>
    </source>
</evidence>
<keyword evidence="3" id="KW-1185">Reference proteome</keyword>
<proteinExistence type="predicted"/>
<organism evidence="2 3">
    <name type="scientific">Candidatus Nitrospira inopinata</name>
    <dbReference type="NCBI Taxonomy" id="1715989"/>
    <lineage>
        <taxon>Bacteria</taxon>
        <taxon>Pseudomonadati</taxon>
        <taxon>Nitrospirota</taxon>
        <taxon>Nitrospiria</taxon>
        <taxon>Nitrospirales</taxon>
        <taxon>Nitrospiraceae</taxon>
        <taxon>Nitrospira</taxon>
    </lineage>
</organism>